<dbReference type="SUPFAM" id="SSF53335">
    <property type="entry name" value="S-adenosyl-L-methionine-dependent methyltransferases"/>
    <property type="match status" value="1"/>
</dbReference>
<evidence type="ECO:0000313" key="2">
    <source>
        <dbReference type="EMBL" id="MBC8539247.1"/>
    </source>
</evidence>
<sequence>MERIEDLQFAGLRFLQNDRVFPFGTDAVLLASFCRAGAKDTVVDLGTGSGILPILLYGRTRARIIGIEIQEEAAELAGRNVALNHAQDRISILQGDLREAPALIRERVSVVVCNPPYDKLGTGGVSQRDAHRVARHEVACSLEDVVKSAAGLLQTGGNFYLIHRASRLAELCDVLRRHRLEPKLLRLVAPRAGREPNYLLLQSKKDAAPSLRILPTLLIQEQGGVFTRELREIYHMED</sequence>
<dbReference type="Gene3D" id="3.40.50.150">
    <property type="entry name" value="Vaccinia Virus protein VP39"/>
    <property type="match status" value="1"/>
</dbReference>
<dbReference type="InterPro" id="IPR007848">
    <property type="entry name" value="Small_mtfrase_dom"/>
</dbReference>
<dbReference type="AlphaFoldDB" id="A0A926DK66"/>
<dbReference type="InterPro" id="IPR029063">
    <property type="entry name" value="SAM-dependent_MTases_sf"/>
</dbReference>
<comment type="caution">
    <text evidence="2">The sequence shown here is derived from an EMBL/GenBank/DDBJ whole genome shotgun (WGS) entry which is preliminary data.</text>
</comment>
<dbReference type="GO" id="GO:0008757">
    <property type="term" value="F:S-adenosylmethionine-dependent methyltransferase activity"/>
    <property type="evidence" value="ECO:0007669"/>
    <property type="project" value="UniProtKB-ARBA"/>
</dbReference>
<dbReference type="InterPro" id="IPR002052">
    <property type="entry name" value="DNA_methylase_N6_adenine_CS"/>
</dbReference>
<reference evidence="2" key="1">
    <citation type="submission" date="2020-08" db="EMBL/GenBank/DDBJ databases">
        <title>Genome public.</title>
        <authorList>
            <person name="Liu C."/>
            <person name="Sun Q."/>
        </authorList>
    </citation>
    <scope>NUCLEOTIDE SEQUENCE</scope>
    <source>
        <strain evidence="2">NSJ-63</strain>
    </source>
</reference>
<dbReference type="CDD" id="cd02440">
    <property type="entry name" value="AdoMet_MTases"/>
    <property type="match status" value="1"/>
</dbReference>
<dbReference type="PANTHER" id="PTHR47739">
    <property type="entry name" value="TRNA1(VAL) (ADENINE(37)-N6)-METHYLTRANSFERASE"/>
    <property type="match status" value="1"/>
</dbReference>
<evidence type="ECO:0000313" key="3">
    <source>
        <dbReference type="Proteomes" id="UP000617951"/>
    </source>
</evidence>
<evidence type="ECO:0000259" key="1">
    <source>
        <dbReference type="Pfam" id="PF05175"/>
    </source>
</evidence>
<dbReference type="Proteomes" id="UP000617951">
    <property type="component" value="Unassembled WGS sequence"/>
</dbReference>
<proteinExistence type="predicted"/>
<dbReference type="GO" id="GO:0008170">
    <property type="term" value="F:N-methyltransferase activity"/>
    <property type="evidence" value="ECO:0007669"/>
    <property type="project" value="UniProtKB-ARBA"/>
</dbReference>
<organism evidence="2 3">
    <name type="scientific">Guopingia tenuis</name>
    <dbReference type="NCBI Taxonomy" id="2763656"/>
    <lineage>
        <taxon>Bacteria</taxon>
        <taxon>Bacillati</taxon>
        <taxon>Bacillota</taxon>
        <taxon>Clostridia</taxon>
        <taxon>Christensenellales</taxon>
        <taxon>Christensenellaceae</taxon>
        <taxon>Guopingia</taxon>
    </lineage>
</organism>
<gene>
    <name evidence="2" type="ORF">H8693_09950</name>
</gene>
<dbReference type="EMBL" id="JACRSS010000006">
    <property type="protein sequence ID" value="MBC8539247.1"/>
    <property type="molecule type" value="Genomic_DNA"/>
</dbReference>
<dbReference type="InterPro" id="IPR050210">
    <property type="entry name" value="tRNA_Adenine-N(6)_MTase"/>
</dbReference>
<feature type="domain" description="Methyltransferase small" evidence="1">
    <location>
        <begin position="28"/>
        <end position="163"/>
    </location>
</feature>
<dbReference type="GO" id="GO:0032259">
    <property type="term" value="P:methylation"/>
    <property type="evidence" value="ECO:0007669"/>
    <property type="project" value="InterPro"/>
</dbReference>
<keyword evidence="3" id="KW-1185">Reference proteome</keyword>
<dbReference type="GO" id="GO:0003676">
    <property type="term" value="F:nucleic acid binding"/>
    <property type="evidence" value="ECO:0007669"/>
    <property type="project" value="InterPro"/>
</dbReference>
<protein>
    <submittedName>
        <fullName evidence="2">tRNA1(Val) (Adenine(37)-N6)-methyltransferase</fullName>
    </submittedName>
</protein>
<dbReference type="PANTHER" id="PTHR47739:SF1">
    <property type="entry name" value="TRNA1(VAL) (ADENINE(37)-N6)-METHYLTRANSFERASE"/>
    <property type="match status" value="1"/>
</dbReference>
<accession>A0A926DK66</accession>
<name>A0A926DK66_9FIRM</name>
<dbReference type="RefSeq" id="WP_178619058.1">
    <property type="nucleotide sequence ID" value="NZ_JACRSS010000006.1"/>
</dbReference>
<dbReference type="Pfam" id="PF05175">
    <property type="entry name" value="MTS"/>
    <property type="match status" value="1"/>
</dbReference>
<dbReference type="PROSITE" id="PS00092">
    <property type="entry name" value="N6_MTASE"/>
    <property type="match status" value="1"/>
</dbReference>